<dbReference type="Proteomes" id="UP000238274">
    <property type="component" value="Unassembled WGS sequence"/>
</dbReference>
<keyword evidence="2" id="KW-1185">Reference proteome</keyword>
<dbReference type="VEuPathDB" id="FungiDB:PSHT_04601"/>
<reference evidence="1 2" key="1">
    <citation type="submission" date="2017-12" db="EMBL/GenBank/DDBJ databases">
        <title>Gene loss provides genomic basis for host adaptation in cereal stripe rust fungi.</title>
        <authorList>
            <person name="Xia C."/>
        </authorList>
    </citation>
    <scope>NUCLEOTIDE SEQUENCE [LARGE SCALE GENOMIC DNA]</scope>
    <source>
        <strain evidence="1 2">93TX-2</strain>
    </source>
</reference>
<evidence type="ECO:0000313" key="2">
    <source>
        <dbReference type="Proteomes" id="UP000238274"/>
    </source>
</evidence>
<accession>A0A2S4WCH3</accession>
<dbReference type="PANTHER" id="PTHR33069:SF3">
    <property type="entry name" value="DYNEIN HEAVY CHAIN TAIL DOMAIN-CONTAINING PROTEIN"/>
    <property type="match status" value="1"/>
</dbReference>
<sequence length="341" mass="39581">MAMMVEEEFLKLVGSTPQALRKLRRRSSRNHRALSSLSPHPADRLDRSKLIRNDIRWRLRKEELPVLYTQLAQLFSFLDPSNLPEQPNTQLREALKTLSEMEDSVDRIKSATDSVWEDTIVPSALIELSRTIESFERFFHVLVISPLDGKIYDSDQPLDYLQEFRKESIPRSIQRELKSIQILINCAIKDDPNKLIIYNQIHALIPIAKLSRLLLNKLSKPTNSEPRLISTISLENLERLRCTTGSMSTDLNDILNTFDTPRPHDITLTRAINTLVHSSRTINSILHHHFLDYPDQDSIRISRTWSQLWYSEFDIAVISFLWVSEKHVHDDIDNDPDLISI</sequence>
<reference evidence="2" key="2">
    <citation type="journal article" date="2018" name="BMC Genomics">
        <title>Genomic insights into host adaptation between the wheat stripe rust pathogen (Puccinia striiformis f. sp. tritici) and the barley stripe rust pathogen (Puccinia striiformis f. sp. hordei).</title>
        <authorList>
            <person name="Xia C."/>
            <person name="Wang M."/>
            <person name="Yin C."/>
            <person name="Cornejo O.E."/>
            <person name="Hulbert S.H."/>
            <person name="Chen X."/>
        </authorList>
    </citation>
    <scope>NUCLEOTIDE SEQUENCE [LARGE SCALE GENOMIC DNA]</scope>
    <source>
        <strain evidence="2">93TX-2</strain>
    </source>
</reference>
<reference evidence="2" key="3">
    <citation type="journal article" date="2018" name="Mol. Plant Microbe Interact.">
        <title>Genome sequence resources for the wheat stripe rust pathogen (Puccinia striiformis f. sp. tritici) and the barley stripe rust pathogen (Puccinia striiformis f. sp. hordei).</title>
        <authorList>
            <person name="Xia C."/>
            <person name="Wang M."/>
            <person name="Yin C."/>
            <person name="Cornejo O.E."/>
            <person name="Hulbert S.H."/>
            <person name="Chen X."/>
        </authorList>
    </citation>
    <scope>NUCLEOTIDE SEQUENCE [LARGE SCALE GENOMIC DNA]</scope>
    <source>
        <strain evidence="2">93TX-2</strain>
    </source>
</reference>
<organism evidence="1 2">
    <name type="scientific">Puccinia striiformis</name>
    <dbReference type="NCBI Taxonomy" id="27350"/>
    <lineage>
        <taxon>Eukaryota</taxon>
        <taxon>Fungi</taxon>
        <taxon>Dikarya</taxon>
        <taxon>Basidiomycota</taxon>
        <taxon>Pucciniomycotina</taxon>
        <taxon>Pucciniomycetes</taxon>
        <taxon>Pucciniales</taxon>
        <taxon>Pucciniaceae</taxon>
        <taxon>Puccinia</taxon>
    </lineage>
</organism>
<dbReference type="EMBL" id="PKSM01000048">
    <property type="protein sequence ID" value="POW19486.1"/>
    <property type="molecule type" value="Genomic_DNA"/>
</dbReference>
<dbReference type="AlphaFoldDB" id="A0A2S4WCH3"/>
<comment type="caution">
    <text evidence="1">The sequence shown here is derived from an EMBL/GenBank/DDBJ whole genome shotgun (WGS) entry which is preliminary data.</text>
</comment>
<proteinExistence type="predicted"/>
<evidence type="ECO:0000313" key="1">
    <source>
        <dbReference type="EMBL" id="POW19486.1"/>
    </source>
</evidence>
<dbReference type="OrthoDB" id="2499449at2759"/>
<dbReference type="PANTHER" id="PTHR33069">
    <property type="entry name" value="CHROMOSOME 7, WHOLE GENOME SHOTGUN SEQUENCE-RELATED"/>
    <property type="match status" value="1"/>
</dbReference>
<name>A0A2S4WCH3_9BASI</name>
<gene>
    <name evidence="1" type="ORF">PSHT_04601</name>
</gene>
<protein>
    <submittedName>
        <fullName evidence="1">Uncharacterized protein</fullName>
    </submittedName>
</protein>